<dbReference type="Proteomes" id="UP001211907">
    <property type="component" value="Unassembled WGS sequence"/>
</dbReference>
<feature type="compositionally biased region" description="Polar residues" evidence="1">
    <location>
        <begin position="684"/>
        <end position="704"/>
    </location>
</feature>
<dbReference type="AlphaFoldDB" id="A0AAD5T5Y8"/>
<evidence type="ECO:0000313" key="3">
    <source>
        <dbReference type="EMBL" id="KAJ3131606.1"/>
    </source>
</evidence>
<comment type="caution">
    <text evidence="3">The sequence shown here is derived from an EMBL/GenBank/DDBJ whole genome shotgun (WGS) entry which is preliminary data.</text>
</comment>
<feature type="region of interest" description="Disordered" evidence="1">
    <location>
        <begin position="646"/>
        <end position="704"/>
    </location>
</feature>
<dbReference type="EMBL" id="JADGJH010000288">
    <property type="protein sequence ID" value="KAJ3131606.1"/>
    <property type="molecule type" value="Genomic_DNA"/>
</dbReference>
<feature type="compositionally biased region" description="Basic and acidic residues" evidence="1">
    <location>
        <begin position="1"/>
        <end position="18"/>
    </location>
</feature>
<gene>
    <name evidence="3" type="ORF">HK100_006194</name>
</gene>
<accession>A0AAD5T5Y8</accession>
<evidence type="ECO:0000259" key="2">
    <source>
        <dbReference type="Pfam" id="PF12825"/>
    </source>
</evidence>
<reference evidence="3" key="1">
    <citation type="submission" date="2020-05" db="EMBL/GenBank/DDBJ databases">
        <title>Phylogenomic resolution of chytrid fungi.</title>
        <authorList>
            <person name="Stajich J.E."/>
            <person name="Amses K."/>
            <person name="Simmons R."/>
            <person name="Seto K."/>
            <person name="Myers J."/>
            <person name="Bonds A."/>
            <person name="Quandt C.A."/>
            <person name="Barry K."/>
            <person name="Liu P."/>
            <person name="Grigoriev I."/>
            <person name="Longcore J.E."/>
            <person name="James T.Y."/>
        </authorList>
    </citation>
    <scope>NUCLEOTIDE SEQUENCE</scope>
    <source>
        <strain evidence="3">JEL0513</strain>
    </source>
</reference>
<protein>
    <recommendedName>
        <fullName evidence="2">PX domain-containing protein</fullName>
    </recommendedName>
</protein>
<proteinExistence type="predicted"/>
<sequence length="888" mass="97321">MEKVNETEGQQDKNRNDAEVQADNTVTAKIEKENDAIRLLALRYHLGALLLATEFGKYFGTDNGKRLTTHRLPLADSTITKRASNRATSGTGEGVSTLTPLLLSAYARWIRQLPWLAGYGAEYLSSLDRHVDADIKPFLLAWLRATKFDLLGFAKHYYAIFLFAHKLSPAHQTITYENAHYAACERDLKLAAVSILAAAPPPNAGRFTTHPVSSSSIHNPQSSKIASGPASKISFDGIQFIRYTSLSHSFTAFLAATATIITNLNDSAQFESTTAPPSLLVQKLFANYIRAHKTLADAPETLQTAVHALARALGVLFENVFDDAAWRTKARRVWEKVPRAVIVATLRLVNPAPFVDAVLRIFVWRPPTGGWSLLQFLGAVVCGFSGTKGAVKGARERVVSFGVDDDDGIHVAEKIDACVKKLWEDSDGSVSSSRVDECVVLDAVRDVGVDVNETYADIEEDNEKEETENERKRKQRNWNTRYARLLIRLKEKEAFVNVLGSNGVTNFIVLAVKYLPQVLKELWGTVQMADLLQGFFDMITKLFEIVGRYDVEEDVDLDEPEVGELEVVTVVAAPKRSIRVYAGSIASSIFRAASFSSLRSSSLSASTTATVTTTTAANTAVTTVTANAAVTDTTVTTTTATTTAVDNTNGTATLSSTSATESSSIEHKSHNHLHGHHYNEKTKISASSPESRNINGSSGTGRPQINAETLQHTYAKLEQEIHDFLRACYPIFYVLAQQDQQSVAAVSVPGLIEWLLREFSDFGRGQQGRRGVLGLSVEDAARQVVGDRRWREEECWKEVDAVVQGIISRGVISDDVGWVVGLNGDLDYNSLDGWGVDVFREGIMEMIGGDVAIIHSDESKDVGDNTNNANVAVNSVNGDGMRKKKSWW</sequence>
<feature type="region of interest" description="Disordered" evidence="1">
    <location>
        <begin position="1"/>
        <end position="20"/>
    </location>
</feature>
<evidence type="ECO:0000313" key="4">
    <source>
        <dbReference type="Proteomes" id="UP001211907"/>
    </source>
</evidence>
<keyword evidence="4" id="KW-1185">Reference proteome</keyword>
<organism evidence="3 4">
    <name type="scientific">Physocladia obscura</name>
    <dbReference type="NCBI Taxonomy" id="109957"/>
    <lineage>
        <taxon>Eukaryota</taxon>
        <taxon>Fungi</taxon>
        <taxon>Fungi incertae sedis</taxon>
        <taxon>Chytridiomycota</taxon>
        <taxon>Chytridiomycota incertae sedis</taxon>
        <taxon>Chytridiomycetes</taxon>
        <taxon>Chytridiales</taxon>
        <taxon>Chytriomycetaceae</taxon>
        <taxon>Physocladia</taxon>
    </lineage>
</organism>
<dbReference type="Pfam" id="PF12825">
    <property type="entry name" value="DUF3818"/>
    <property type="match status" value="1"/>
</dbReference>
<feature type="compositionally biased region" description="Low complexity" evidence="1">
    <location>
        <begin position="646"/>
        <end position="663"/>
    </location>
</feature>
<feature type="domain" description="PX" evidence="2">
    <location>
        <begin position="288"/>
        <end position="553"/>
    </location>
</feature>
<evidence type="ECO:0000256" key="1">
    <source>
        <dbReference type="SAM" id="MobiDB-lite"/>
    </source>
</evidence>
<dbReference type="InterPro" id="IPR024554">
    <property type="entry name" value="LEC1-like_C"/>
</dbReference>
<name>A0AAD5T5Y8_9FUNG</name>